<dbReference type="GO" id="GO:0016887">
    <property type="term" value="F:ATP hydrolysis activity"/>
    <property type="evidence" value="ECO:0007669"/>
    <property type="project" value="InterPro"/>
</dbReference>
<evidence type="ECO:0000313" key="2">
    <source>
        <dbReference type="EMBL" id="SDM47696.1"/>
    </source>
</evidence>
<organism evidence="2 3">
    <name type="scientific">Lachnospira pectinoschiza</name>
    <dbReference type="NCBI Taxonomy" id="28052"/>
    <lineage>
        <taxon>Bacteria</taxon>
        <taxon>Bacillati</taxon>
        <taxon>Bacillota</taxon>
        <taxon>Clostridia</taxon>
        <taxon>Lachnospirales</taxon>
        <taxon>Lachnospiraceae</taxon>
        <taxon>Lachnospira</taxon>
    </lineage>
</organism>
<keyword evidence="3" id="KW-1185">Reference proteome</keyword>
<protein>
    <submittedName>
        <fullName evidence="2">AAA ATPase domain-containing protein</fullName>
    </submittedName>
</protein>
<dbReference type="PANTHER" id="PTHR43581:SF4">
    <property type="entry name" value="ATP_GTP PHOSPHATASE"/>
    <property type="match status" value="1"/>
</dbReference>
<gene>
    <name evidence="2" type="ORF">SAMN05216544_0374</name>
</gene>
<feature type="domain" description="ATPase AAA-type core" evidence="1">
    <location>
        <begin position="28"/>
        <end position="320"/>
    </location>
</feature>
<evidence type="ECO:0000259" key="1">
    <source>
        <dbReference type="Pfam" id="PF13304"/>
    </source>
</evidence>
<accession>A0A1G9TIU4</accession>
<dbReference type="AlphaFoldDB" id="A0A1G9TIU4"/>
<dbReference type="SUPFAM" id="SSF52540">
    <property type="entry name" value="P-loop containing nucleoside triphosphate hydrolases"/>
    <property type="match status" value="1"/>
</dbReference>
<dbReference type="OrthoDB" id="308933at2"/>
<dbReference type="Gene3D" id="3.40.50.300">
    <property type="entry name" value="P-loop containing nucleotide triphosphate hydrolases"/>
    <property type="match status" value="1"/>
</dbReference>
<name>A0A1G9TIU4_9FIRM</name>
<dbReference type="InterPro" id="IPR051396">
    <property type="entry name" value="Bact_Antivir_Def_Nuclease"/>
</dbReference>
<dbReference type="GO" id="GO:0005524">
    <property type="term" value="F:ATP binding"/>
    <property type="evidence" value="ECO:0007669"/>
    <property type="project" value="InterPro"/>
</dbReference>
<reference evidence="3" key="1">
    <citation type="submission" date="2016-10" db="EMBL/GenBank/DDBJ databases">
        <authorList>
            <person name="Varghese N."/>
            <person name="Submissions S."/>
        </authorList>
    </citation>
    <scope>NUCLEOTIDE SEQUENCE [LARGE SCALE GENOMIC DNA]</scope>
    <source>
        <strain evidence="3">M83</strain>
    </source>
</reference>
<proteinExistence type="predicted"/>
<dbReference type="InterPro" id="IPR003959">
    <property type="entry name" value="ATPase_AAA_core"/>
</dbReference>
<dbReference type="PANTHER" id="PTHR43581">
    <property type="entry name" value="ATP/GTP PHOSPHATASE"/>
    <property type="match status" value="1"/>
</dbReference>
<dbReference type="InterPro" id="IPR027417">
    <property type="entry name" value="P-loop_NTPase"/>
</dbReference>
<dbReference type="RefSeq" id="WP_074520664.1">
    <property type="nucleotide sequence ID" value="NZ_FNHZ01000001.1"/>
</dbReference>
<evidence type="ECO:0000313" key="3">
    <source>
        <dbReference type="Proteomes" id="UP000187651"/>
    </source>
</evidence>
<sequence>MIRLDEIIIANFRSFKDSNNKVTNLNKLNVMVGKNNVGKTNVLRAIYLFFNPESYDYTVDRNMVKQITFGGSKEPKITITFVDDEIISGKQSKYKIECDINKMYDEKNECYSLKTKNDEIGNKLGSHKEIKKYLKNKFKCVYLSTTDEDIDKQSEELLNDLIFKYFRKQSNKIKKTISSFEQAYKDLMNTFEDNIEMIENDLSEQFDDLYDVKIVPKLCIQKNKDLTNFLLENINLQLDDSYVQDIGTKGAGIQRASLILLYIYLLNYIYGNKNKIILLDEPEAFLYPLLERKVKERLEESVKSDKSGNMQIFMTSHSRVFLQEMFNLNYSFFYLSQKREEKSYKRSQNKTDINKYTLIEKMDRHNKNELLRNYGLLDDINDYEYVIVCEGETDCNYIKYMLKDKEFIPQIRYGKYSDGVGPKSKDLNYKNIGRGASASLPILAYLDNVSKVKRKVFVLLDGDAEGKKTKDQINNDKYQNLDIKIMCIPNNKEIEDMVFDKETYINFVVNVSSSIKEKKDIFADAIKNTDDKDSVINQTESFIKCHCKGDTNINKIKSDISQKCDERIISDWFLKEIDPFFYND</sequence>
<dbReference type="EMBL" id="FNHZ01000001">
    <property type="protein sequence ID" value="SDM47696.1"/>
    <property type="molecule type" value="Genomic_DNA"/>
</dbReference>
<dbReference type="Proteomes" id="UP000187651">
    <property type="component" value="Unassembled WGS sequence"/>
</dbReference>
<dbReference type="Pfam" id="PF13304">
    <property type="entry name" value="AAA_21"/>
    <property type="match status" value="1"/>
</dbReference>
<dbReference type="Gene3D" id="3.40.1360.10">
    <property type="match status" value="1"/>
</dbReference>